<evidence type="ECO:0000256" key="1">
    <source>
        <dbReference type="SAM" id="MobiDB-lite"/>
    </source>
</evidence>
<evidence type="ECO:0000313" key="5">
    <source>
        <dbReference type="Proteomes" id="UP000237968"/>
    </source>
</evidence>
<dbReference type="InterPro" id="IPR012334">
    <property type="entry name" value="Pectin_lyas_fold"/>
</dbReference>
<dbReference type="NCBIfam" id="TIGR03805">
    <property type="entry name" value="beta_helix_1"/>
    <property type="match status" value="1"/>
</dbReference>
<evidence type="ECO:0000256" key="2">
    <source>
        <dbReference type="SAM" id="SignalP"/>
    </source>
</evidence>
<organism evidence="4 5">
    <name type="scientific">Enhygromyxa salina</name>
    <dbReference type="NCBI Taxonomy" id="215803"/>
    <lineage>
        <taxon>Bacteria</taxon>
        <taxon>Pseudomonadati</taxon>
        <taxon>Myxococcota</taxon>
        <taxon>Polyangia</taxon>
        <taxon>Nannocystales</taxon>
        <taxon>Nannocystaceae</taxon>
        <taxon>Enhygromyxa</taxon>
    </lineage>
</organism>
<gene>
    <name evidence="4" type="ORF">ENSA5_44010</name>
</gene>
<dbReference type="Pfam" id="PF13229">
    <property type="entry name" value="Beta_helix"/>
    <property type="match status" value="1"/>
</dbReference>
<dbReference type="Gene3D" id="2.160.20.10">
    <property type="entry name" value="Single-stranded right-handed beta-helix, Pectin lyase-like"/>
    <property type="match status" value="1"/>
</dbReference>
<dbReference type="AlphaFoldDB" id="A0A2S9XK21"/>
<feature type="domain" description="Right handed beta helix" evidence="3">
    <location>
        <begin position="182"/>
        <end position="349"/>
    </location>
</feature>
<dbReference type="PROSITE" id="PS51257">
    <property type="entry name" value="PROKAR_LIPOPROTEIN"/>
    <property type="match status" value="1"/>
</dbReference>
<dbReference type="SMART" id="SM00710">
    <property type="entry name" value="PbH1"/>
    <property type="match status" value="5"/>
</dbReference>
<dbReference type="InterPro" id="IPR022441">
    <property type="entry name" value="Para_beta_helix_rpt-2"/>
</dbReference>
<protein>
    <recommendedName>
        <fullName evidence="3">Right handed beta helix domain-containing protein</fullName>
    </recommendedName>
</protein>
<keyword evidence="5" id="KW-1185">Reference proteome</keyword>
<dbReference type="InterPro" id="IPR006626">
    <property type="entry name" value="PbH1"/>
</dbReference>
<keyword evidence="2" id="KW-0732">Signal</keyword>
<dbReference type="OrthoDB" id="338827at2"/>
<feature type="signal peptide" evidence="2">
    <location>
        <begin position="1"/>
        <end position="28"/>
    </location>
</feature>
<dbReference type="RefSeq" id="WP_106393677.1">
    <property type="nucleotide sequence ID" value="NZ_PVNK01000189.1"/>
</dbReference>
<dbReference type="NCBIfam" id="TIGR03804">
    <property type="entry name" value="para_beta_helix"/>
    <property type="match status" value="1"/>
</dbReference>
<dbReference type="InterPro" id="IPR011050">
    <property type="entry name" value="Pectin_lyase_fold/virulence"/>
</dbReference>
<sequence>MNYRPTPFNLTRTLLLALPLALLLSACGDDGGADGADETTGDGDGDTGDGDTGDGDTGDGDGDGDGDTGADPNFPLCSCAQFEGDCVEVAADDEDGLQIAANSLEDGTALVLGLGVFELDNQVTIRADDITVCGQGMGTEGSFDEGTTLDFAAQATQSNGLDVVGDNFRVMDLAIVDAKKDGLRVEDSDGVTIQRVRVTWRLESDSSNGSYGLYPVKVSHVLIEDSEAYNSSDAGIYVGQCQHAIVRNNVAKGNVAGIEIENTQFADVYGNLAENNTGGLLIFDLPGNPVIGRDIQIHDNTIIDNNQPNFAPGGTVKSIPVGTGTFAMASRRVEIFNNTYADNGTTDVAILSGLVVEIDPEQWALSMDELVGDIEGLDLPTNGDTVYSYRTNNIYVHDNEHSGGGTNPYLSSMDQEFGVLLALVYGADLPVDQILYDTVEESAFSASDAGMNSNDNHLCIGTNVGATFASINIEPLSMMGGTVDDLFRPDAPYTPFDCEDLGSGGPVVAPEME</sequence>
<accession>A0A2S9XK21</accession>
<dbReference type="EMBL" id="PVNK01000189">
    <property type="protein sequence ID" value="PRP93224.1"/>
    <property type="molecule type" value="Genomic_DNA"/>
</dbReference>
<dbReference type="InterPro" id="IPR022442">
    <property type="entry name" value="SO_2930-like_dom"/>
</dbReference>
<evidence type="ECO:0000313" key="4">
    <source>
        <dbReference type="EMBL" id="PRP93224.1"/>
    </source>
</evidence>
<name>A0A2S9XK21_9BACT</name>
<feature type="compositionally biased region" description="Acidic residues" evidence="1">
    <location>
        <begin position="34"/>
        <end position="68"/>
    </location>
</feature>
<dbReference type="Proteomes" id="UP000237968">
    <property type="component" value="Unassembled WGS sequence"/>
</dbReference>
<reference evidence="4 5" key="1">
    <citation type="submission" date="2018-03" db="EMBL/GenBank/DDBJ databases">
        <title>Draft Genome Sequences of the Obligatory Marine Myxobacteria Enhygromyxa salina SWB005.</title>
        <authorList>
            <person name="Poehlein A."/>
            <person name="Moghaddam J.A."/>
            <person name="Harms H."/>
            <person name="Alanjari M."/>
            <person name="Koenig G.M."/>
            <person name="Daniel R."/>
            <person name="Schaeberle T.F."/>
        </authorList>
    </citation>
    <scope>NUCLEOTIDE SEQUENCE [LARGE SCALE GENOMIC DNA]</scope>
    <source>
        <strain evidence="4 5">SWB005</strain>
    </source>
</reference>
<dbReference type="SUPFAM" id="SSF51126">
    <property type="entry name" value="Pectin lyase-like"/>
    <property type="match status" value="1"/>
</dbReference>
<dbReference type="InterPro" id="IPR039448">
    <property type="entry name" value="Beta_helix"/>
</dbReference>
<feature type="region of interest" description="Disordered" evidence="1">
    <location>
        <begin position="34"/>
        <end position="69"/>
    </location>
</feature>
<evidence type="ECO:0000259" key="3">
    <source>
        <dbReference type="Pfam" id="PF13229"/>
    </source>
</evidence>
<feature type="chain" id="PRO_5015777201" description="Right handed beta helix domain-containing protein" evidence="2">
    <location>
        <begin position="29"/>
        <end position="513"/>
    </location>
</feature>
<proteinExistence type="predicted"/>
<comment type="caution">
    <text evidence="4">The sequence shown here is derived from an EMBL/GenBank/DDBJ whole genome shotgun (WGS) entry which is preliminary data.</text>
</comment>